<dbReference type="InterPro" id="IPR001138">
    <property type="entry name" value="Zn2Cys6_DnaBD"/>
</dbReference>
<dbReference type="SUPFAM" id="SSF51905">
    <property type="entry name" value="FAD/NAD(P)-binding domain"/>
    <property type="match status" value="3"/>
</dbReference>
<proteinExistence type="inferred from homology"/>
<dbReference type="GO" id="GO:0008270">
    <property type="term" value="F:zinc ion binding"/>
    <property type="evidence" value="ECO:0007669"/>
    <property type="project" value="InterPro"/>
</dbReference>
<dbReference type="GO" id="GO:0050661">
    <property type="term" value="F:NADP binding"/>
    <property type="evidence" value="ECO:0007669"/>
    <property type="project" value="InterPro"/>
</dbReference>
<feature type="domain" description="Zn(2)-C6 fungal-type" evidence="11">
    <location>
        <begin position="608"/>
        <end position="639"/>
    </location>
</feature>
<feature type="compositionally biased region" description="Acidic residues" evidence="10">
    <location>
        <begin position="696"/>
        <end position="709"/>
    </location>
</feature>
<evidence type="ECO:0000256" key="5">
    <source>
        <dbReference type="ARBA" id="ARBA00023002"/>
    </source>
</evidence>
<dbReference type="Gene3D" id="4.10.240.10">
    <property type="entry name" value="Zn(2)-C6 fungal-type DNA-binding domain"/>
    <property type="match status" value="1"/>
</dbReference>
<dbReference type="PROSITE" id="PS50048">
    <property type="entry name" value="ZN2_CY6_FUNGAL_2"/>
    <property type="match status" value="1"/>
</dbReference>
<gene>
    <name evidence="12" type="ORF">PV07_08343</name>
</gene>
<keyword evidence="8" id="KW-0804">Transcription</keyword>
<dbReference type="InterPro" id="IPR036864">
    <property type="entry name" value="Zn2-C6_fun-type_DNA-bd_sf"/>
</dbReference>
<dbReference type="SMART" id="SM00066">
    <property type="entry name" value="GAL4"/>
    <property type="match status" value="1"/>
</dbReference>
<dbReference type="GO" id="GO:0003677">
    <property type="term" value="F:DNA binding"/>
    <property type="evidence" value="ECO:0007669"/>
    <property type="project" value="UniProtKB-KW"/>
</dbReference>
<dbReference type="EMBL" id="KN847043">
    <property type="protein sequence ID" value="KIW28705.1"/>
    <property type="molecule type" value="Genomic_DNA"/>
</dbReference>
<dbReference type="PROSITE" id="PS00463">
    <property type="entry name" value="ZN2_CY6_FUNGAL_1"/>
    <property type="match status" value="1"/>
</dbReference>
<dbReference type="CDD" id="cd00067">
    <property type="entry name" value="GAL4"/>
    <property type="match status" value="1"/>
</dbReference>
<dbReference type="GeneID" id="27347537"/>
<evidence type="ECO:0000313" key="12">
    <source>
        <dbReference type="EMBL" id="KIW28705.1"/>
    </source>
</evidence>
<dbReference type="RefSeq" id="XP_016248921.1">
    <property type="nucleotide sequence ID" value="XM_016395502.1"/>
</dbReference>
<dbReference type="SUPFAM" id="SSF57701">
    <property type="entry name" value="Zn2/Cys6 DNA-binding domain"/>
    <property type="match status" value="1"/>
</dbReference>
<dbReference type="GO" id="GO:0050660">
    <property type="term" value="F:flavin adenine dinucleotide binding"/>
    <property type="evidence" value="ECO:0007669"/>
    <property type="project" value="InterPro"/>
</dbReference>
<evidence type="ECO:0000256" key="9">
    <source>
        <dbReference type="ARBA" id="ARBA00023242"/>
    </source>
</evidence>
<accession>A0A0D2CEJ6</accession>
<evidence type="ECO:0000256" key="6">
    <source>
        <dbReference type="ARBA" id="ARBA00023015"/>
    </source>
</evidence>
<dbReference type="PANTHER" id="PTHR42877">
    <property type="entry name" value="L-ORNITHINE N(5)-MONOOXYGENASE-RELATED"/>
    <property type="match status" value="1"/>
</dbReference>
<keyword evidence="9" id="KW-0539">Nucleus</keyword>
<sequence>MGNDRVVLISAAPTEDVTVPSDAPHENSWYDGRDFDGYRVTEQLLFERRKIRVICVGAGATGLQFAYKAERALKDVELQIYEKNSDIGGTWLENRYPGCTCDIPSHSYQFTWAKNPNWSRFYSGSEEIWQYLKDVATKYDLEKYVQFKTTVESATWDEEAGFWRLRIIAPDGSSFEDTCNVLVNGSGVLNEWKWPNIPGLDVFKGKLMHSAQWDSNYDLKGKTVAVIGGGSSAVQIIPSIQPTVGKLYAFLRSPVWITTGFGAKYAGPGGTNFSYPEEQKEEWRKHPDKHAQYCRDVEGELNKRFTLMHLKAKDQKVSRDLVADIMKEQLGHDETLTKHMIPPFALGCRRMTPGSGYLQSLKADNVQVVPKSATRLTETGIVGEDGVEHQVDVVICATGFDTSFTPHFKVYGRKNAEIHEQFGDFPIGYLGITAENFPNLFLLIGPNGPASHSSILPILEWYTRYIFQVIEKIQTERIKAVEPKKEAIKDLYNHTHELMKRLVWSSACRSWFKNGKTHGPVTAIYPGSRLHFFEIMKNVRWEDYNITYMAENRFAFMGNGYTQTEVDPEGDPVCLIARAPSRPQRTNSTTNGAAADAKLPGISRKVKACAACRKQKIKCIMIGDPPCQRCKERGLSCRLNKSLQTLMSEDSKWKAAVTKDVTALYAAVEEIVRTLQLPSLPQMLVSTQDPAIFFDQEEQGNDPDDEDQSFDNSPKVTPVADNLSHVPIESLYQITGMRSLRASENITEDQSRICKQLRDTDFIARGLVKQEDAEHLANYYLSKLDPYIWHICPDYSDLESFRRRSPTLTACVLTVAALHDTKLGHLYSVCSKEYRRLVANAMFERKIDMEYLRALVLGSYWLSDISWTLSGYAIRRASEFHLRQYYHEISESVRSPEKADPAKLQEAMDGIRVLYLLYICDHHLSILYGRSSIMRDNESYITGWEAYLACSLSTDADRRIAGQICLMYLMNQIRETLGPEDTSSVLPVSALTKIAGFERDLDDWIARFSRHNPSQYIGNWPNKGAVMHYHWAKLYLQSYVLRGLPESGAVIPEHFLENASAAVAAATAIINLLLDDRDAQIAIAYVPHHIHGMIAFACMFLLKIATKHSEQLFLDTVRFQRLINALAQHFKSTDVGKDHLIHRMAEGLEKMAESLGGPTRSKNRVKANGERSSQPLASPSQAVDATVNMGRITNGQSDVPDYGSLDPTAFDFGDPALGLGMPFFDFEGTTLDAGQAMWTFT</sequence>
<keyword evidence="7" id="KW-0238">DNA-binding</keyword>
<comment type="cofactor">
    <cofactor evidence="1">
        <name>FAD</name>
        <dbReference type="ChEBI" id="CHEBI:57692"/>
    </cofactor>
</comment>
<keyword evidence="13" id="KW-1185">Reference proteome</keyword>
<comment type="similarity">
    <text evidence="2">Belongs to the FAD-binding monooxygenase family.</text>
</comment>
<keyword evidence="5" id="KW-0560">Oxidoreductase</keyword>
<dbReference type="OrthoDB" id="1925334at2759"/>
<dbReference type="Gene3D" id="3.50.50.60">
    <property type="entry name" value="FAD/NAD(P)-binding domain"/>
    <property type="match status" value="2"/>
</dbReference>
<keyword evidence="3" id="KW-0285">Flavoprotein</keyword>
<protein>
    <recommendedName>
        <fullName evidence="11">Zn(2)-C6 fungal-type domain-containing protein</fullName>
    </recommendedName>
</protein>
<evidence type="ECO:0000256" key="4">
    <source>
        <dbReference type="ARBA" id="ARBA00022827"/>
    </source>
</evidence>
<reference evidence="12 13" key="1">
    <citation type="submission" date="2015-01" db="EMBL/GenBank/DDBJ databases">
        <title>The Genome Sequence of Cladophialophora immunda CBS83496.</title>
        <authorList>
            <consortium name="The Broad Institute Genomics Platform"/>
            <person name="Cuomo C."/>
            <person name="de Hoog S."/>
            <person name="Gorbushina A."/>
            <person name="Stielow B."/>
            <person name="Teixiera M."/>
            <person name="Abouelleil A."/>
            <person name="Chapman S.B."/>
            <person name="Priest M."/>
            <person name="Young S.K."/>
            <person name="Wortman J."/>
            <person name="Nusbaum C."/>
            <person name="Birren B."/>
        </authorList>
    </citation>
    <scope>NUCLEOTIDE SEQUENCE [LARGE SCALE GENOMIC DNA]</scope>
    <source>
        <strain evidence="12 13">CBS 83496</strain>
    </source>
</reference>
<name>A0A0D2CEJ6_9EURO</name>
<feature type="compositionally biased region" description="Polar residues" evidence="10">
    <location>
        <begin position="1170"/>
        <end position="1182"/>
    </location>
</feature>
<organism evidence="12 13">
    <name type="scientific">Cladophialophora immunda</name>
    <dbReference type="NCBI Taxonomy" id="569365"/>
    <lineage>
        <taxon>Eukaryota</taxon>
        <taxon>Fungi</taxon>
        <taxon>Dikarya</taxon>
        <taxon>Ascomycota</taxon>
        <taxon>Pezizomycotina</taxon>
        <taxon>Eurotiomycetes</taxon>
        <taxon>Chaetothyriomycetidae</taxon>
        <taxon>Chaetothyriales</taxon>
        <taxon>Herpotrichiellaceae</taxon>
        <taxon>Cladophialophora</taxon>
    </lineage>
</organism>
<dbReference type="InterPro" id="IPR051209">
    <property type="entry name" value="FAD-bind_Monooxygenase_sf"/>
</dbReference>
<evidence type="ECO:0000256" key="10">
    <source>
        <dbReference type="SAM" id="MobiDB-lite"/>
    </source>
</evidence>
<dbReference type="Proteomes" id="UP000054466">
    <property type="component" value="Unassembled WGS sequence"/>
</dbReference>
<keyword evidence="4" id="KW-0274">FAD</keyword>
<keyword evidence="6" id="KW-0805">Transcription regulation</keyword>
<evidence type="ECO:0000259" key="11">
    <source>
        <dbReference type="PROSITE" id="PS50048"/>
    </source>
</evidence>
<dbReference type="Pfam" id="PF00743">
    <property type="entry name" value="FMO-like"/>
    <property type="match status" value="1"/>
</dbReference>
<dbReference type="GO" id="GO:0000981">
    <property type="term" value="F:DNA-binding transcription factor activity, RNA polymerase II-specific"/>
    <property type="evidence" value="ECO:0007669"/>
    <property type="project" value="InterPro"/>
</dbReference>
<dbReference type="HOGENOM" id="CLU_266673_0_0_1"/>
<dbReference type="AlphaFoldDB" id="A0A0D2CEJ6"/>
<evidence type="ECO:0000256" key="7">
    <source>
        <dbReference type="ARBA" id="ARBA00023125"/>
    </source>
</evidence>
<evidence type="ECO:0000256" key="8">
    <source>
        <dbReference type="ARBA" id="ARBA00023163"/>
    </source>
</evidence>
<dbReference type="InterPro" id="IPR036188">
    <property type="entry name" value="FAD/NAD-bd_sf"/>
</dbReference>
<evidence type="ECO:0000256" key="2">
    <source>
        <dbReference type="ARBA" id="ARBA00010139"/>
    </source>
</evidence>
<dbReference type="PANTHER" id="PTHR42877:SF7">
    <property type="entry name" value="FLAVIN-BINDING MONOOXYGENASE-RELATED"/>
    <property type="match status" value="1"/>
</dbReference>
<dbReference type="GO" id="GO:0004499">
    <property type="term" value="F:N,N-dimethylaniline monooxygenase activity"/>
    <property type="evidence" value="ECO:0007669"/>
    <property type="project" value="InterPro"/>
</dbReference>
<dbReference type="CDD" id="cd12148">
    <property type="entry name" value="fungal_TF_MHR"/>
    <property type="match status" value="1"/>
</dbReference>
<dbReference type="InterPro" id="IPR020946">
    <property type="entry name" value="Flavin_mOase-like"/>
</dbReference>
<dbReference type="VEuPathDB" id="FungiDB:PV07_08343"/>
<evidence type="ECO:0000256" key="1">
    <source>
        <dbReference type="ARBA" id="ARBA00001974"/>
    </source>
</evidence>
<evidence type="ECO:0000313" key="13">
    <source>
        <dbReference type="Proteomes" id="UP000054466"/>
    </source>
</evidence>
<evidence type="ECO:0000256" key="3">
    <source>
        <dbReference type="ARBA" id="ARBA00022630"/>
    </source>
</evidence>
<dbReference type="Pfam" id="PF00172">
    <property type="entry name" value="Zn_clus"/>
    <property type="match status" value="1"/>
</dbReference>
<feature type="region of interest" description="Disordered" evidence="10">
    <location>
        <begin position="696"/>
        <end position="718"/>
    </location>
</feature>
<feature type="region of interest" description="Disordered" evidence="10">
    <location>
        <begin position="1152"/>
        <end position="1182"/>
    </location>
</feature>